<dbReference type="SUPFAM" id="SSF55961">
    <property type="entry name" value="Bet v1-like"/>
    <property type="match status" value="1"/>
</dbReference>
<evidence type="ECO:0008006" key="3">
    <source>
        <dbReference type="Google" id="ProtNLM"/>
    </source>
</evidence>
<sequence length="156" mass="17972">MRQYTFVTEWTFETEIEQVWELLCNAGFSEGWEGLSMRQSAKGMNKDGSGDEYEAVVKTKLPYTLSFTSTVTRKLKPHVLEITVSGELEGRGVCNLSQNGNFTHIRYLWEVDTTKRWMRWLAPVLKPAFVWNHDKVMHDGARTVSRLLGARMVPNL</sequence>
<dbReference type="PATRIC" id="fig|1178515.4.peg.2460"/>
<proteinExistence type="predicted"/>
<organism evidence="1 2">
    <name type="scientific">Paenibacillus swuensis</name>
    <dbReference type="NCBI Taxonomy" id="1178515"/>
    <lineage>
        <taxon>Bacteria</taxon>
        <taxon>Bacillati</taxon>
        <taxon>Bacillota</taxon>
        <taxon>Bacilli</taxon>
        <taxon>Bacillales</taxon>
        <taxon>Paenibacillaceae</taxon>
        <taxon>Paenibacillus</taxon>
    </lineage>
</organism>
<dbReference type="KEGG" id="pswu:SY83_12320"/>
<name>A0A172TIR3_9BACL</name>
<dbReference type="OrthoDB" id="5402478at2"/>
<dbReference type="RefSeq" id="WP_068606885.1">
    <property type="nucleotide sequence ID" value="NZ_CP011388.1"/>
</dbReference>
<dbReference type="Proteomes" id="UP000076927">
    <property type="component" value="Chromosome"/>
</dbReference>
<dbReference type="EMBL" id="CP011388">
    <property type="protein sequence ID" value="ANE46931.1"/>
    <property type="molecule type" value="Genomic_DNA"/>
</dbReference>
<dbReference type="STRING" id="1178515.SY83_12320"/>
<gene>
    <name evidence="1" type="ORF">SY83_12320</name>
</gene>
<protein>
    <recommendedName>
        <fullName evidence="3">Polyketide cyclase</fullName>
    </recommendedName>
</protein>
<evidence type="ECO:0000313" key="2">
    <source>
        <dbReference type="Proteomes" id="UP000076927"/>
    </source>
</evidence>
<reference evidence="1 2" key="1">
    <citation type="submission" date="2015-01" db="EMBL/GenBank/DDBJ databases">
        <title>Paenibacillus swuensis/DY6/whole genome sequencing.</title>
        <authorList>
            <person name="Kim M.K."/>
            <person name="Srinivasan S."/>
            <person name="Lee J.-J."/>
        </authorList>
    </citation>
    <scope>NUCLEOTIDE SEQUENCE [LARGE SCALE GENOMIC DNA]</scope>
    <source>
        <strain evidence="1 2">DY6</strain>
    </source>
</reference>
<keyword evidence="2" id="KW-1185">Reference proteome</keyword>
<accession>A0A172TIR3</accession>
<dbReference type="AlphaFoldDB" id="A0A172TIR3"/>
<evidence type="ECO:0000313" key="1">
    <source>
        <dbReference type="EMBL" id="ANE46931.1"/>
    </source>
</evidence>